<gene>
    <name evidence="1" type="ORF">Ddye_001050</name>
</gene>
<dbReference type="InterPro" id="IPR029058">
    <property type="entry name" value="AB_hydrolase_fold"/>
</dbReference>
<dbReference type="Proteomes" id="UP001280121">
    <property type="component" value="Unassembled WGS sequence"/>
</dbReference>
<name>A0AAD9XMQ8_9ROSI</name>
<reference evidence="1" key="1">
    <citation type="journal article" date="2023" name="Plant J.">
        <title>Genome sequences and population genomics provide insights into the demographic history, inbreeding, and mutation load of two 'living fossil' tree species of Dipteronia.</title>
        <authorList>
            <person name="Feng Y."/>
            <person name="Comes H.P."/>
            <person name="Chen J."/>
            <person name="Zhu S."/>
            <person name="Lu R."/>
            <person name="Zhang X."/>
            <person name="Li P."/>
            <person name="Qiu J."/>
            <person name="Olsen K.M."/>
            <person name="Qiu Y."/>
        </authorList>
    </citation>
    <scope>NUCLEOTIDE SEQUENCE</scope>
    <source>
        <strain evidence="1">KIB01</strain>
    </source>
</reference>
<protein>
    <submittedName>
        <fullName evidence="1">Uncharacterized protein</fullName>
    </submittedName>
</protein>
<dbReference type="PANTHER" id="PTHR34043:SF3">
    <property type="entry name" value="ALPHA_BETA-HYDROLASES SUPERFAMILY PROTEIN"/>
    <property type="match status" value="1"/>
</dbReference>
<evidence type="ECO:0000313" key="1">
    <source>
        <dbReference type="EMBL" id="KAK2662476.1"/>
    </source>
</evidence>
<dbReference type="EMBL" id="JANJYI010000001">
    <property type="protein sequence ID" value="KAK2662476.1"/>
    <property type="molecule type" value="Genomic_DNA"/>
</dbReference>
<dbReference type="AlphaFoldDB" id="A0AAD9XMQ8"/>
<sequence length="292" mass="33435">MLADKSFKGYENSSENWVLSITSLSRAFNGTTRAYLDGMQPEDRRSLKPICLLQLRRLGVIIYDWLDIPLLKYYYNFEFDYFNMSWRKVGIRGLVDLILGNTAPFASGDWILPDLTIQGSMQLNCHLQTFPNTVLQVSQWTHPPDASPPYKGYRDEDWWDIDGAMNTISMTYPRLPIEHPYHYVVNDADCQPLQPGIWLVIFLTTVICLFELQIIISNVVSASSDPNTGETSKRKRKRNISSTTEEITKVFEKNLKRAYADIAKLTEAITGGDTMTRLGVELEDFVKAILEE</sequence>
<accession>A0AAD9XMQ8</accession>
<comment type="caution">
    <text evidence="1">The sequence shown here is derived from an EMBL/GenBank/DDBJ whole genome shotgun (WGS) entry which is preliminary data.</text>
</comment>
<evidence type="ECO:0000313" key="2">
    <source>
        <dbReference type="Proteomes" id="UP001280121"/>
    </source>
</evidence>
<organism evidence="1 2">
    <name type="scientific">Dipteronia dyeriana</name>
    <dbReference type="NCBI Taxonomy" id="168575"/>
    <lineage>
        <taxon>Eukaryota</taxon>
        <taxon>Viridiplantae</taxon>
        <taxon>Streptophyta</taxon>
        <taxon>Embryophyta</taxon>
        <taxon>Tracheophyta</taxon>
        <taxon>Spermatophyta</taxon>
        <taxon>Magnoliopsida</taxon>
        <taxon>eudicotyledons</taxon>
        <taxon>Gunneridae</taxon>
        <taxon>Pentapetalae</taxon>
        <taxon>rosids</taxon>
        <taxon>malvids</taxon>
        <taxon>Sapindales</taxon>
        <taxon>Sapindaceae</taxon>
        <taxon>Hippocastanoideae</taxon>
        <taxon>Acereae</taxon>
        <taxon>Dipteronia</taxon>
    </lineage>
</organism>
<dbReference type="Gene3D" id="3.40.50.1820">
    <property type="entry name" value="alpha/beta hydrolase"/>
    <property type="match status" value="1"/>
</dbReference>
<dbReference type="PANTHER" id="PTHR34043">
    <property type="entry name" value="ALPHA/BETA-HYDROLASES SUPERFAMILY PROTEIN"/>
    <property type="match status" value="1"/>
</dbReference>
<keyword evidence="2" id="KW-1185">Reference proteome</keyword>
<proteinExistence type="predicted"/>